<dbReference type="Pfam" id="PF05479">
    <property type="entry name" value="PsaN"/>
    <property type="match status" value="1"/>
</dbReference>
<organism evidence="10 11">
    <name type="scientific">Ceratopteris richardii</name>
    <name type="common">Triangle waterfern</name>
    <dbReference type="NCBI Taxonomy" id="49495"/>
    <lineage>
        <taxon>Eukaryota</taxon>
        <taxon>Viridiplantae</taxon>
        <taxon>Streptophyta</taxon>
        <taxon>Embryophyta</taxon>
        <taxon>Tracheophyta</taxon>
        <taxon>Polypodiopsida</taxon>
        <taxon>Polypodiidae</taxon>
        <taxon>Polypodiales</taxon>
        <taxon>Pteridineae</taxon>
        <taxon>Pteridaceae</taxon>
        <taxon>Parkerioideae</taxon>
        <taxon>Ceratopteris</taxon>
    </lineage>
</organism>
<evidence type="ECO:0000256" key="7">
    <source>
        <dbReference type="ARBA" id="ARBA00023078"/>
    </source>
</evidence>
<evidence type="ECO:0000256" key="2">
    <source>
        <dbReference type="ARBA" id="ARBA00010661"/>
    </source>
</evidence>
<evidence type="ECO:0000256" key="5">
    <source>
        <dbReference type="ARBA" id="ARBA00022640"/>
    </source>
</evidence>
<dbReference type="Proteomes" id="UP000825935">
    <property type="component" value="Chromosome 4"/>
</dbReference>
<dbReference type="InterPro" id="IPR008796">
    <property type="entry name" value="PSAN"/>
</dbReference>
<keyword evidence="4" id="KW-0602">Photosynthesis</keyword>
<evidence type="ECO:0000256" key="4">
    <source>
        <dbReference type="ARBA" id="ARBA00022531"/>
    </source>
</evidence>
<keyword evidence="3" id="KW-0150">Chloroplast</keyword>
<evidence type="ECO:0000313" key="11">
    <source>
        <dbReference type="Proteomes" id="UP000825935"/>
    </source>
</evidence>
<keyword evidence="8" id="KW-0472">Membrane</keyword>
<protein>
    <submittedName>
        <fullName evidence="10">Uncharacterized protein</fullName>
    </submittedName>
</protein>
<name>A0A8T2V3N6_CERRI</name>
<dbReference type="GO" id="GO:0009522">
    <property type="term" value="C:photosystem I"/>
    <property type="evidence" value="ECO:0007669"/>
    <property type="project" value="UniProtKB-KW"/>
</dbReference>
<dbReference type="PANTHER" id="PTHR36327:SF1">
    <property type="entry name" value="OS03G0731100 PROTEIN"/>
    <property type="match status" value="1"/>
</dbReference>
<evidence type="ECO:0000313" key="10">
    <source>
        <dbReference type="EMBL" id="KAH7440424.1"/>
    </source>
</evidence>
<keyword evidence="11" id="KW-1185">Reference proteome</keyword>
<dbReference type="GO" id="GO:0015979">
    <property type="term" value="P:photosynthesis"/>
    <property type="evidence" value="ECO:0007669"/>
    <property type="project" value="UniProtKB-KW"/>
</dbReference>
<dbReference type="GO" id="GO:0009535">
    <property type="term" value="C:chloroplast thylakoid membrane"/>
    <property type="evidence" value="ECO:0007669"/>
    <property type="project" value="UniProtKB-SubCell"/>
</dbReference>
<dbReference type="EMBL" id="CM035409">
    <property type="protein sequence ID" value="KAH7440424.1"/>
    <property type="molecule type" value="Genomic_DNA"/>
</dbReference>
<gene>
    <name evidence="10" type="ORF">KP509_04G106600</name>
</gene>
<comment type="subcellular location">
    <subcellularLocation>
        <location evidence="1">Plastid</location>
        <location evidence="1">Chloroplast thylakoid membrane</location>
        <topology evidence="1">Peripheral membrane protein</topology>
        <orientation evidence="1">Lumenal side</orientation>
    </subcellularLocation>
</comment>
<keyword evidence="6" id="KW-0603">Photosystem I</keyword>
<accession>A0A8T2V3N6</accession>
<dbReference type="PANTHER" id="PTHR36327">
    <property type="entry name" value="UNNAMED PRODUCT"/>
    <property type="match status" value="1"/>
</dbReference>
<keyword evidence="5" id="KW-0934">Plastid</keyword>
<evidence type="ECO:0000256" key="3">
    <source>
        <dbReference type="ARBA" id="ARBA00022528"/>
    </source>
</evidence>
<dbReference type="AlphaFoldDB" id="A0A8T2V3N6"/>
<dbReference type="Gene3D" id="1.20.5.740">
    <property type="entry name" value="Single helix bin"/>
    <property type="match status" value="1"/>
</dbReference>
<comment type="similarity">
    <text evidence="2">Belongs to the psaN family.</text>
</comment>
<keyword evidence="7" id="KW-0793">Thylakoid</keyword>
<evidence type="ECO:0000256" key="9">
    <source>
        <dbReference type="SAM" id="MobiDB-lite"/>
    </source>
</evidence>
<dbReference type="OrthoDB" id="544623at2759"/>
<evidence type="ECO:0000256" key="1">
    <source>
        <dbReference type="ARBA" id="ARBA00004622"/>
    </source>
</evidence>
<comment type="caution">
    <text evidence="10">The sequence shown here is derived from an EMBL/GenBank/DDBJ whole genome shotgun (WGS) entry which is preliminary data.</text>
</comment>
<feature type="region of interest" description="Disordered" evidence="9">
    <location>
        <begin position="18"/>
        <end position="37"/>
    </location>
</feature>
<reference evidence="10" key="1">
    <citation type="submission" date="2021-08" db="EMBL/GenBank/DDBJ databases">
        <title>WGS assembly of Ceratopteris richardii.</title>
        <authorList>
            <person name="Marchant D.B."/>
            <person name="Chen G."/>
            <person name="Jenkins J."/>
            <person name="Shu S."/>
            <person name="Leebens-Mack J."/>
            <person name="Grimwood J."/>
            <person name="Schmutz J."/>
            <person name="Soltis P."/>
            <person name="Soltis D."/>
            <person name="Chen Z.-H."/>
        </authorList>
    </citation>
    <scope>NUCLEOTIDE SEQUENCE</scope>
    <source>
        <strain evidence="10">Whitten #5841</strain>
        <tissue evidence="10">Leaf</tissue>
    </source>
</reference>
<evidence type="ECO:0000256" key="8">
    <source>
        <dbReference type="ARBA" id="ARBA00023136"/>
    </source>
</evidence>
<proteinExistence type="inferred from homology"/>
<evidence type="ECO:0000256" key="6">
    <source>
        <dbReference type="ARBA" id="ARBA00022836"/>
    </source>
</evidence>
<sequence length="137" mass="15615">MRDERVMEIISTALPCATLGDGHPRQHLSDSASSRAFSERSNRRALLASSFSGALVAASLSTSIPEYPPKSQLIEELLERSRANKTKNDQKRLESYYERNFKEYFEFIEGTIKNKSDLTDAEKGILKWLEKSRSKKK</sequence>
<dbReference type="OMA" id="RMESEKW"/>